<proteinExistence type="predicted"/>
<keyword evidence="1" id="KW-0812">Transmembrane</keyword>
<evidence type="ECO:0000313" key="3">
    <source>
        <dbReference type="Proteomes" id="UP000094469"/>
    </source>
</evidence>
<accession>A0A1E5HDN8</accession>
<feature type="transmembrane region" description="Helical" evidence="1">
    <location>
        <begin position="26"/>
        <end position="56"/>
    </location>
</feature>
<keyword evidence="3" id="KW-1185">Reference proteome</keyword>
<name>A0A1E5HDN8_9ENTE</name>
<evidence type="ECO:0000256" key="1">
    <source>
        <dbReference type="SAM" id="Phobius"/>
    </source>
</evidence>
<comment type="caution">
    <text evidence="2">The sequence shown here is derived from an EMBL/GenBank/DDBJ whole genome shotgun (WGS) entry which is preliminary data.</text>
</comment>
<evidence type="ECO:0000313" key="2">
    <source>
        <dbReference type="EMBL" id="OEG23067.1"/>
    </source>
</evidence>
<dbReference type="AlphaFoldDB" id="A0A1E5HDN8"/>
<dbReference type="EMBL" id="MIKC01000008">
    <property type="protein sequence ID" value="OEG23067.1"/>
    <property type="molecule type" value="Genomic_DNA"/>
</dbReference>
<feature type="transmembrane region" description="Helical" evidence="1">
    <location>
        <begin position="68"/>
        <end position="86"/>
    </location>
</feature>
<keyword evidence="1" id="KW-1133">Transmembrane helix</keyword>
<dbReference type="RefSeq" id="WP_069639575.1">
    <property type="nucleotide sequence ID" value="NZ_JAFBEZ010000016.1"/>
</dbReference>
<sequence length="182" mass="21294">MVQFKGNKQSKDKTILRDVTLRYSSYFLLPTVVGSLSFIVGFFLVIVGMGIVMALFNIPTKNLTTAQIWIVSITLCLFLIVISHYLQKCYNKLFYKKISLVELGKYRFKLIINEEVFEYRKTAILKVRKIRFSGKARMVSEAKIVIKMNNRTFRFSSDKQSNEIDSLNQHLLQWKSDRSTYH</sequence>
<keyword evidence="1" id="KW-0472">Membrane</keyword>
<dbReference type="Proteomes" id="UP000094469">
    <property type="component" value="Unassembled WGS sequence"/>
</dbReference>
<reference evidence="3" key="1">
    <citation type="submission" date="2016-09" db="EMBL/GenBank/DDBJ databases">
        <authorList>
            <person name="Gulvik C.A."/>
        </authorList>
    </citation>
    <scope>NUCLEOTIDE SEQUENCE [LARGE SCALE GENOMIC DNA]</scope>
    <source>
        <strain evidence="3">LMG 26676</strain>
    </source>
</reference>
<dbReference type="OrthoDB" id="9905522at2"/>
<organism evidence="2 3">
    <name type="scientific">Enterococcus ureilyticus</name>
    <dbReference type="NCBI Taxonomy" id="1131292"/>
    <lineage>
        <taxon>Bacteria</taxon>
        <taxon>Bacillati</taxon>
        <taxon>Bacillota</taxon>
        <taxon>Bacilli</taxon>
        <taxon>Lactobacillales</taxon>
        <taxon>Enterococcaceae</taxon>
        <taxon>Enterococcus</taxon>
    </lineage>
</organism>
<gene>
    <name evidence="2" type="ORF">BCR24_13820</name>
</gene>
<protein>
    <submittedName>
        <fullName evidence="2">Uncharacterized protein</fullName>
    </submittedName>
</protein>